<evidence type="ECO:0000313" key="1">
    <source>
        <dbReference type="EMBL" id="AGY91945.1"/>
    </source>
</evidence>
<dbReference type="STRING" id="1335757.SPICUR_04840"/>
<dbReference type="HOGENOM" id="CLU_037503_0_0_6"/>
<accession>U5T3C4</accession>
<organism evidence="1 2">
    <name type="scientific">Spiribacter curvatus</name>
    <dbReference type="NCBI Taxonomy" id="1335757"/>
    <lineage>
        <taxon>Bacteria</taxon>
        <taxon>Pseudomonadati</taxon>
        <taxon>Pseudomonadota</taxon>
        <taxon>Gammaproteobacteria</taxon>
        <taxon>Chromatiales</taxon>
        <taxon>Ectothiorhodospiraceae</taxon>
        <taxon>Spiribacter</taxon>
    </lineage>
</organism>
<evidence type="ECO:0008006" key="3">
    <source>
        <dbReference type="Google" id="ProtNLM"/>
    </source>
</evidence>
<dbReference type="AlphaFoldDB" id="U5T3C4"/>
<evidence type="ECO:0000313" key="2">
    <source>
        <dbReference type="Proteomes" id="UP000017640"/>
    </source>
</evidence>
<dbReference type="KEGG" id="spiu:SPICUR_04840"/>
<dbReference type="EMBL" id="CP005990">
    <property type="protein sequence ID" value="AGY91945.1"/>
    <property type="molecule type" value="Genomic_DNA"/>
</dbReference>
<gene>
    <name evidence="1" type="ORF">SPICUR_04840</name>
</gene>
<sequence length="324" mass="34821">MPATLAEAAGSAGPFPALEYVLGKSRRQGASRADGEALIRRIAGSDVPPGGMLASGFGIEPGRIGYRAAPAHMRPDRDRLLLFAGDAVRPSADDAASICTDFNRAFADDGLELHSRDGEWLLVADTPLGPDLPSLSAVAGRYLDTVIPDDAATRPWRKLLNEAQMFLYDHPVNRARETRGELPVNGLWFWGGGEVSHGPIHAGRNGTPWIISDDPLALGVGRALNAEVSAPDAVNQQMLAGADTAVIVWTDAERALLGGDVEGWLAALQRFEAIWAPVLHDLALESGRAVRLQVGGDHEFTFGSGARRRFWQSVRPLSAWIERE</sequence>
<protein>
    <recommendedName>
        <fullName evidence="3">Regulatory protein</fullName>
    </recommendedName>
</protein>
<proteinExistence type="predicted"/>
<dbReference type="PATRIC" id="fig|1335757.3.peg.942"/>
<reference evidence="1 2" key="1">
    <citation type="journal article" date="2013" name="BMC Genomics">
        <title>Genomes of "Spiribacter", a streamlined, successful halophilic bacterium.</title>
        <authorList>
            <person name="Lopez-Perez M."/>
            <person name="Ghai R."/>
            <person name="Leon M.J."/>
            <person name="Rodriguez-Olmos A."/>
            <person name="Copa-Patino J.L."/>
            <person name="Soliveri J."/>
            <person name="Sanchez-Porro C."/>
            <person name="Ventosa A."/>
            <person name="Rodriguez-Valera F."/>
        </authorList>
    </citation>
    <scope>NUCLEOTIDE SEQUENCE [LARGE SCALE GENOMIC DNA]</scope>
    <source>
        <strain evidence="1 2">UAH-SP71</strain>
    </source>
</reference>
<keyword evidence="2" id="KW-1185">Reference proteome</keyword>
<name>U5T3C4_9GAMM</name>
<dbReference type="eggNOG" id="COG3635">
    <property type="taxonomic scope" value="Bacteria"/>
</dbReference>
<dbReference type="Proteomes" id="UP000017640">
    <property type="component" value="Chromosome"/>
</dbReference>
<dbReference type="RefSeq" id="WP_023366611.1">
    <property type="nucleotide sequence ID" value="NC_022664.1"/>
</dbReference>